<dbReference type="OrthoDB" id="9804955at2"/>
<dbReference type="PANTHER" id="PTHR45138:SF9">
    <property type="entry name" value="DIGUANYLATE CYCLASE DGCM-RELATED"/>
    <property type="match status" value="1"/>
</dbReference>
<dbReference type="SMART" id="SM00267">
    <property type="entry name" value="GGDEF"/>
    <property type="match status" value="1"/>
</dbReference>
<dbReference type="Proteomes" id="UP000254051">
    <property type="component" value="Unassembled WGS sequence"/>
</dbReference>
<sequence length="404" mass="46382">MDSVAEHLLNYVKNAIYGPEQAELDLRKMPDEFQDFGKVLIHFIECIAENAELAKAMSKGNLDVKLPPPENGMAAPLKDLHASLKHLTWQAQQVAKGDYQQRVDFMGDFAEAFNTMVKHLDQQRLTLLDEISNLMQNKSLYETLAGQIAQWIIVTDAGTGERLFISREIEDALLGKDCEAELYQWLKKQAKVMKGRDEVYITELELSGNDGMQYYYSVSIHHLHWNHHKAFAFVLTDISLEREQLRKLQDIADLDTLTQCYNRRRGMEILDCWLAENKNFILCFADIDNLKYVNDRFGHMEGDKYIIHVSNKMSEFSPDAVICRIGGDEFMLLAENWRADTAKERLEVLRSQMNGRNGGTNTFYEYERSISYGVIQVEPDNTLQAGELLSAADEKMYEYKAACS</sequence>
<evidence type="ECO:0000259" key="2">
    <source>
        <dbReference type="PROSITE" id="PS50887"/>
    </source>
</evidence>
<dbReference type="InterPro" id="IPR000160">
    <property type="entry name" value="GGDEF_dom"/>
</dbReference>
<dbReference type="Pfam" id="PF00990">
    <property type="entry name" value="GGDEF"/>
    <property type="match status" value="1"/>
</dbReference>
<name>A0A315ZYL5_9FIRM</name>
<dbReference type="Pfam" id="PF00672">
    <property type="entry name" value="HAMP"/>
    <property type="match status" value="1"/>
</dbReference>
<dbReference type="PROSITE" id="PS50887">
    <property type="entry name" value="GGDEF"/>
    <property type="match status" value="1"/>
</dbReference>
<dbReference type="InterPro" id="IPR043128">
    <property type="entry name" value="Rev_trsase/Diguanyl_cyclase"/>
</dbReference>
<dbReference type="InterPro" id="IPR050469">
    <property type="entry name" value="Diguanylate_Cyclase"/>
</dbReference>
<dbReference type="NCBIfam" id="TIGR00254">
    <property type="entry name" value="GGDEF"/>
    <property type="match status" value="1"/>
</dbReference>
<evidence type="ECO:0000259" key="1">
    <source>
        <dbReference type="PROSITE" id="PS50885"/>
    </source>
</evidence>
<evidence type="ECO:0000313" key="4">
    <source>
        <dbReference type="Proteomes" id="UP000254051"/>
    </source>
</evidence>
<dbReference type="CDD" id="cd01949">
    <property type="entry name" value="GGDEF"/>
    <property type="match status" value="1"/>
</dbReference>
<dbReference type="SUPFAM" id="SSF55073">
    <property type="entry name" value="Nucleotide cyclase"/>
    <property type="match status" value="1"/>
</dbReference>
<dbReference type="PANTHER" id="PTHR45138">
    <property type="entry name" value="REGULATORY COMPONENTS OF SENSORY TRANSDUCTION SYSTEM"/>
    <property type="match status" value="1"/>
</dbReference>
<dbReference type="AlphaFoldDB" id="A0A315ZYL5"/>
<reference evidence="4" key="1">
    <citation type="submission" date="2017-07" db="EMBL/GenBank/DDBJ databases">
        <authorList>
            <person name="Varghese N."/>
            <person name="Submissions S."/>
        </authorList>
    </citation>
    <scope>NUCLEOTIDE SEQUENCE [LARGE SCALE GENOMIC DNA]</scope>
    <source>
        <strain evidence="4">NLAE-zl-C134</strain>
    </source>
</reference>
<dbReference type="InterPro" id="IPR029787">
    <property type="entry name" value="Nucleotide_cyclase"/>
</dbReference>
<dbReference type="CDD" id="cd06225">
    <property type="entry name" value="HAMP"/>
    <property type="match status" value="1"/>
</dbReference>
<dbReference type="GO" id="GO:1902201">
    <property type="term" value="P:negative regulation of bacterial-type flagellum-dependent cell motility"/>
    <property type="evidence" value="ECO:0007669"/>
    <property type="project" value="TreeGrafter"/>
</dbReference>
<dbReference type="Gene3D" id="3.30.70.270">
    <property type="match status" value="1"/>
</dbReference>
<dbReference type="GO" id="GO:0052621">
    <property type="term" value="F:diguanylate cyclase activity"/>
    <property type="evidence" value="ECO:0007669"/>
    <property type="project" value="TreeGrafter"/>
</dbReference>
<dbReference type="InterPro" id="IPR003660">
    <property type="entry name" value="HAMP_dom"/>
</dbReference>
<dbReference type="RefSeq" id="WP_109709317.1">
    <property type="nucleotide sequence ID" value="NZ_QGDS01000003.1"/>
</dbReference>
<dbReference type="GO" id="GO:0005886">
    <property type="term" value="C:plasma membrane"/>
    <property type="evidence" value="ECO:0007669"/>
    <property type="project" value="TreeGrafter"/>
</dbReference>
<dbReference type="GO" id="GO:0043709">
    <property type="term" value="P:cell adhesion involved in single-species biofilm formation"/>
    <property type="evidence" value="ECO:0007669"/>
    <property type="project" value="TreeGrafter"/>
</dbReference>
<proteinExistence type="predicted"/>
<dbReference type="PROSITE" id="PS50885">
    <property type="entry name" value="HAMP"/>
    <property type="match status" value="1"/>
</dbReference>
<evidence type="ECO:0000313" key="3">
    <source>
        <dbReference type="EMBL" id="SUQ13319.1"/>
    </source>
</evidence>
<organism evidence="3 4">
    <name type="scientific">Faecalicatena contorta</name>
    <dbReference type="NCBI Taxonomy" id="39482"/>
    <lineage>
        <taxon>Bacteria</taxon>
        <taxon>Bacillati</taxon>
        <taxon>Bacillota</taxon>
        <taxon>Clostridia</taxon>
        <taxon>Lachnospirales</taxon>
        <taxon>Lachnospiraceae</taxon>
        <taxon>Faecalicatena</taxon>
    </lineage>
</organism>
<feature type="domain" description="GGDEF" evidence="2">
    <location>
        <begin position="278"/>
        <end position="404"/>
    </location>
</feature>
<dbReference type="EMBL" id="UHJJ01000003">
    <property type="protein sequence ID" value="SUQ13319.1"/>
    <property type="molecule type" value="Genomic_DNA"/>
</dbReference>
<gene>
    <name evidence="3" type="ORF">SAMN05216529_10344</name>
</gene>
<protein>
    <submittedName>
        <fullName evidence="3">Diguanylate cyclase (GGDEF) domain-containing protein</fullName>
    </submittedName>
</protein>
<accession>A0A315ZYL5</accession>
<feature type="domain" description="HAMP" evidence="1">
    <location>
        <begin position="78"/>
        <end position="125"/>
    </location>
</feature>
<keyword evidence="4" id="KW-1185">Reference proteome</keyword>
<dbReference type="GO" id="GO:0007165">
    <property type="term" value="P:signal transduction"/>
    <property type="evidence" value="ECO:0007669"/>
    <property type="project" value="InterPro"/>
</dbReference>